<dbReference type="EMBL" id="JALNUB010000013">
    <property type="protein sequence ID" value="MCK8143211.1"/>
    <property type="molecule type" value="Genomic_DNA"/>
</dbReference>
<dbReference type="InterPro" id="IPR046109">
    <property type="entry name" value="DUF6046"/>
</dbReference>
<dbReference type="RefSeq" id="WP_248429254.1">
    <property type="nucleotide sequence ID" value="NZ_JALNUB010000013.1"/>
</dbReference>
<evidence type="ECO:0000313" key="2">
    <source>
        <dbReference type="EMBL" id="MCK8143211.1"/>
    </source>
</evidence>
<evidence type="ECO:0000259" key="1">
    <source>
        <dbReference type="Pfam" id="PF19512"/>
    </source>
</evidence>
<accession>A0A9X1XUZ4</accession>
<organism evidence="2 3">
    <name type="scientific">Flavobacterium pygoscelis</name>
    <dbReference type="NCBI Taxonomy" id="2893176"/>
    <lineage>
        <taxon>Bacteria</taxon>
        <taxon>Pseudomonadati</taxon>
        <taxon>Bacteroidota</taxon>
        <taxon>Flavobacteriia</taxon>
        <taxon>Flavobacteriales</taxon>
        <taxon>Flavobacteriaceae</taxon>
        <taxon>Flavobacterium</taxon>
    </lineage>
</organism>
<sequence length="220" mass="25194">MNNNDILFASLVGSKIIEKIPRLTAVQNELMKHVLPPLPFLPFRNNEAIAQVSSEEYFNHWEADKSLGEEQQFFPLSMSIDEGKTYFRLPYEPLISIAGKNVIAKRRVAKWNAENSNQLTGSIKERWSQDDYEITITGALMGALIRGSYEDCYPRADFEKLKKVLTNSKEIWINCPPLELLGINKIVIDDFSFPFTKGENVQAYEIKASSDYSYNLLMEI</sequence>
<proteinExistence type="predicted"/>
<reference evidence="2" key="1">
    <citation type="submission" date="2022-04" db="EMBL/GenBank/DDBJ databases">
        <title>Flavobacterium pygoscelis sp. nov. isolated from Chinstrap chick (Pygoscelis antarcticus).</title>
        <authorList>
            <person name="Irgang R."/>
            <person name="Poblete-Morales M."/>
            <person name="Avendano-Herrera R."/>
        </authorList>
    </citation>
    <scope>NUCLEOTIDE SEQUENCE</scope>
    <source>
        <strain evidence="2">I-SCBP12n</strain>
    </source>
</reference>
<dbReference type="AlphaFoldDB" id="A0A9X1XUZ4"/>
<gene>
    <name evidence="2" type="ORF">MW871_15075</name>
</gene>
<evidence type="ECO:0000313" key="3">
    <source>
        <dbReference type="Proteomes" id="UP001139260"/>
    </source>
</evidence>
<comment type="caution">
    <text evidence="2">The sequence shown here is derived from an EMBL/GenBank/DDBJ whole genome shotgun (WGS) entry which is preliminary data.</text>
</comment>
<protein>
    <submittedName>
        <fullName evidence="2">DUF6046 domain-containing protein</fullName>
    </submittedName>
</protein>
<feature type="domain" description="DUF6046" evidence="1">
    <location>
        <begin position="89"/>
        <end position="218"/>
    </location>
</feature>
<keyword evidence="3" id="KW-1185">Reference proteome</keyword>
<dbReference type="Proteomes" id="UP001139260">
    <property type="component" value="Unassembled WGS sequence"/>
</dbReference>
<dbReference type="Pfam" id="PF19512">
    <property type="entry name" value="DUF6046"/>
    <property type="match status" value="1"/>
</dbReference>
<name>A0A9X1XUZ4_9FLAO</name>